<evidence type="ECO:0000313" key="2">
    <source>
        <dbReference type="EMBL" id="CAI2190734.1"/>
    </source>
</evidence>
<proteinExistence type="predicted"/>
<dbReference type="OrthoDB" id="6247875at2759"/>
<feature type="region of interest" description="Disordered" evidence="1">
    <location>
        <begin position="90"/>
        <end position="130"/>
    </location>
</feature>
<reference evidence="2" key="1">
    <citation type="submission" date="2022-08" db="EMBL/GenBank/DDBJ databases">
        <authorList>
            <person name="Kallberg Y."/>
            <person name="Tangrot J."/>
            <person name="Rosling A."/>
        </authorList>
    </citation>
    <scope>NUCLEOTIDE SEQUENCE</scope>
    <source>
        <strain evidence="2">Wild A</strain>
    </source>
</reference>
<feature type="compositionally biased region" description="Basic and acidic residues" evidence="1">
    <location>
        <begin position="90"/>
        <end position="99"/>
    </location>
</feature>
<dbReference type="AlphaFoldDB" id="A0A9W4T2Z3"/>
<comment type="caution">
    <text evidence="2">The sequence shown here is derived from an EMBL/GenBank/DDBJ whole genome shotgun (WGS) entry which is preliminary data.</text>
</comment>
<keyword evidence="3" id="KW-1185">Reference proteome</keyword>
<organism evidence="2 3">
    <name type="scientific">Funneliformis geosporum</name>
    <dbReference type="NCBI Taxonomy" id="1117311"/>
    <lineage>
        <taxon>Eukaryota</taxon>
        <taxon>Fungi</taxon>
        <taxon>Fungi incertae sedis</taxon>
        <taxon>Mucoromycota</taxon>
        <taxon>Glomeromycotina</taxon>
        <taxon>Glomeromycetes</taxon>
        <taxon>Glomerales</taxon>
        <taxon>Glomeraceae</taxon>
        <taxon>Funneliformis</taxon>
    </lineage>
</organism>
<sequence>MNPFDKIKMDYNQFLQSASYLESISQIIDDSYRPNFPPDIIIEEFVTRFDRKKRISENRGNAFIVIYGEQNQKKGKNVIRLIPRKQLLGDDKINKRQHPDDDDVQPQNHKSRISTIEGQNPIDDVLSSSK</sequence>
<dbReference type="EMBL" id="CAMKVN010006804">
    <property type="protein sequence ID" value="CAI2190734.1"/>
    <property type="molecule type" value="Genomic_DNA"/>
</dbReference>
<evidence type="ECO:0000313" key="3">
    <source>
        <dbReference type="Proteomes" id="UP001153678"/>
    </source>
</evidence>
<name>A0A9W4T2Z3_9GLOM</name>
<accession>A0A9W4T2Z3</accession>
<protein>
    <submittedName>
        <fullName evidence="2">3617_t:CDS:1</fullName>
    </submittedName>
</protein>
<dbReference type="Proteomes" id="UP001153678">
    <property type="component" value="Unassembled WGS sequence"/>
</dbReference>
<gene>
    <name evidence="2" type="ORF">FWILDA_LOCUS14723</name>
</gene>
<feature type="compositionally biased region" description="Polar residues" evidence="1">
    <location>
        <begin position="105"/>
        <end position="118"/>
    </location>
</feature>
<evidence type="ECO:0000256" key="1">
    <source>
        <dbReference type="SAM" id="MobiDB-lite"/>
    </source>
</evidence>